<dbReference type="EnsemblMetazoa" id="AMEM002986-RA">
    <property type="protein sequence ID" value="AMEM002986-PA"/>
    <property type="gene ID" value="AMEM002986"/>
</dbReference>
<dbReference type="Proteomes" id="UP000075903">
    <property type="component" value="Unassembled WGS sequence"/>
</dbReference>
<protein>
    <submittedName>
        <fullName evidence="1">Uncharacterized protein</fullName>
    </submittedName>
</protein>
<evidence type="ECO:0000313" key="1">
    <source>
        <dbReference type="EnsemblMetazoa" id="AMEM002986-PA"/>
    </source>
</evidence>
<reference evidence="1" key="1">
    <citation type="submission" date="2020-05" db="UniProtKB">
        <authorList>
            <consortium name="EnsemblMetazoa"/>
        </authorList>
    </citation>
    <scope>IDENTIFICATION</scope>
    <source>
        <strain evidence="1">MAF</strain>
    </source>
</reference>
<dbReference type="VEuPathDB" id="VectorBase:AMEM002986"/>
<sequence>MWYPCSPECSRLCHDTSTEYGWMSWMAIFRMSGTSQNSCGSIVSSSLPCTSAGCSHRTLSYPRAHFRWSLSHSHSSCLLQMRFERLERPQRHVLEVVLAQIEPGQGAQRPERVRRHRDQPVAVQVQLLQRAQMAQRVLVDALQLVGGRIEHAQLLQVLRELVQLADAVGGQVERLEQPQPLQPLLRQQLQLVHAQIEQLQAGEGDERAGRDAVDAVVRQVQPLHRRVQLEVFAGDDRQVGAADDELAQVREALLVGVGRDALQRVAGEVEPGQPGQRRLREG</sequence>
<accession>A0A182USR4</accession>
<dbReference type="AlphaFoldDB" id="A0A182USR4"/>
<evidence type="ECO:0000313" key="2">
    <source>
        <dbReference type="Proteomes" id="UP000075903"/>
    </source>
</evidence>
<keyword evidence="2" id="KW-1185">Reference proteome</keyword>
<name>A0A182USR4_ANOME</name>
<proteinExistence type="predicted"/>
<organism evidence="1 2">
    <name type="scientific">Anopheles merus</name>
    <name type="common">Mosquito</name>
    <dbReference type="NCBI Taxonomy" id="30066"/>
    <lineage>
        <taxon>Eukaryota</taxon>
        <taxon>Metazoa</taxon>
        <taxon>Ecdysozoa</taxon>
        <taxon>Arthropoda</taxon>
        <taxon>Hexapoda</taxon>
        <taxon>Insecta</taxon>
        <taxon>Pterygota</taxon>
        <taxon>Neoptera</taxon>
        <taxon>Endopterygota</taxon>
        <taxon>Diptera</taxon>
        <taxon>Nematocera</taxon>
        <taxon>Culicoidea</taxon>
        <taxon>Culicidae</taxon>
        <taxon>Anophelinae</taxon>
        <taxon>Anopheles</taxon>
    </lineage>
</organism>